<proteinExistence type="predicted"/>
<dbReference type="EMBL" id="CAJHIA010000021">
    <property type="protein sequence ID" value="CAD6446757.1"/>
    <property type="molecule type" value="Genomic_DNA"/>
</dbReference>
<name>A0A8H2VXK1_9HELO</name>
<dbReference type="OrthoDB" id="5422293at2759"/>
<organism evidence="1 2">
    <name type="scientific">Sclerotinia trifoliorum</name>
    <dbReference type="NCBI Taxonomy" id="28548"/>
    <lineage>
        <taxon>Eukaryota</taxon>
        <taxon>Fungi</taxon>
        <taxon>Dikarya</taxon>
        <taxon>Ascomycota</taxon>
        <taxon>Pezizomycotina</taxon>
        <taxon>Leotiomycetes</taxon>
        <taxon>Helotiales</taxon>
        <taxon>Sclerotiniaceae</taxon>
        <taxon>Sclerotinia</taxon>
    </lineage>
</organism>
<gene>
    <name evidence="1" type="ORF">SCLTRI_LOCUS6549</name>
</gene>
<dbReference type="AlphaFoldDB" id="A0A8H2VXK1"/>
<protein>
    <submittedName>
        <fullName evidence="1">5262317d-ab68-429d-b6cf-7f3398749a7a-CDS</fullName>
    </submittedName>
</protein>
<sequence>MCEVMMMGDYGPLGSETEYFWRNWEKKWTLCLIPDPKYPDPIRHAILACIVEELVTAFNWRLALGMRRNGQNIRRQKEGDPWPPYTPVVGPDWTQFVPPIEPDMLKDLPPELVNERGKLVLEERGCNEVFSKRNIITNVGWFYTV</sequence>
<dbReference type="Proteomes" id="UP000624404">
    <property type="component" value="Unassembled WGS sequence"/>
</dbReference>
<accession>A0A8H2VXK1</accession>
<evidence type="ECO:0000313" key="2">
    <source>
        <dbReference type="Proteomes" id="UP000624404"/>
    </source>
</evidence>
<evidence type="ECO:0000313" key="1">
    <source>
        <dbReference type="EMBL" id="CAD6446757.1"/>
    </source>
</evidence>
<comment type="caution">
    <text evidence="1">The sequence shown here is derived from an EMBL/GenBank/DDBJ whole genome shotgun (WGS) entry which is preliminary data.</text>
</comment>
<reference evidence="1" key="1">
    <citation type="submission" date="2020-10" db="EMBL/GenBank/DDBJ databases">
        <authorList>
            <person name="Kusch S."/>
        </authorList>
    </citation>
    <scope>NUCLEOTIDE SEQUENCE</scope>
    <source>
        <strain evidence="1">SwB9</strain>
    </source>
</reference>
<keyword evidence="2" id="KW-1185">Reference proteome</keyword>